<dbReference type="AlphaFoldDB" id="A0A136WBD8"/>
<dbReference type="EMBL" id="LRVM01000014">
    <property type="protein sequence ID" value="KXL51834.1"/>
    <property type="molecule type" value="Genomic_DNA"/>
</dbReference>
<comment type="caution">
    <text evidence="2">The sequence shown here is derived from an EMBL/GenBank/DDBJ whole genome shotgun (WGS) entry which is preliminary data.</text>
</comment>
<reference evidence="2 3" key="1">
    <citation type="submission" date="2016-01" db="EMBL/GenBank/DDBJ databases">
        <title>Genome sequence of Clostridium neopropionicum X4, DSM-3847.</title>
        <authorList>
            <person name="Poehlein A."/>
            <person name="Beck M.H."/>
            <person name="Bengelsdorf F.R."/>
            <person name="Daniel R."/>
            <person name="Duerre P."/>
        </authorList>
    </citation>
    <scope>NUCLEOTIDE SEQUENCE [LARGE SCALE GENOMIC DNA]</scope>
    <source>
        <strain evidence="2 3">DSM-3847</strain>
    </source>
</reference>
<protein>
    <submittedName>
        <fullName evidence="2">Uncharacterized protein</fullName>
    </submittedName>
</protein>
<evidence type="ECO:0000313" key="2">
    <source>
        <dbReference type="EMBL" id="KXL51834.1"/>
    </source>
</evidence>
<evidence type="ECO:0000256" key="1">
    <source>
        <dbReference type="SAM" id="Phobius"/>
    </source>
</evidence>
<keyword evidence="1" id="KW-0472">Membrane</keyword>
<sequence length="65" mass="7334">MLIGLLDNIGIFCIHTWIVWPFLFVFSFAFGLAELIKNEKPSFKPLIWAGFSLLIMFCAVLSGPV</sequence>
<feature type="transmembrane region" description="Helical" evidence="1">
    <location>
        <begin position="14"/>
        <end position="33"/>
    </location>
</feature>
<keyword evidence="1" id="KW-0812">Transmembrane</keyword>
<dbReference type="STRING" id="36847.CLNEO_28060"/>
<dbReference type="Proteomes" id="UP000070539">
    <property type="component" value="Unassembled WGS sequence"/>
</dbReference>
<proteinExistence type="predicted"/>
<gene>
    <name evidence="2" type="ORF">CLNEO_28060</name>
</gene>
<keyword evidence="1" id="KW-1133">Transmembrane helix</keyword>
<evidence type="ECO:0000313" key="3">
    <source>
        <dbReference type="Proteomes" id="UP000070539"/>
    </source>
</evidence>
<feature type="transmembrane region" description="Helical" evidence="1">
    <location>
        <begin position="45"/>
        <end position="63"/>
    </location>
</feature>
<keyword evidence="3" id="KW-1185">Reference proteome</keyword>
<name>A0A136WBD8_9FIRM</name>
<accession>A0A136WBD8</accession>
<organism evidence="2 3">
    <name type="scientific">Anaerotignum neopropionicum</name>
    <dbReference type="NCBI Taxonomy" id="36847"/>
    <lineage>
        <taxon>Bacteria</taxon>
        <taxon>Bacillati</taxon>
        <taxon>Bacillota</taxon>
        <taxon>Clostridia</taxon>
        <taxon>Lachnospirales</taxon>
        <taxon>Anaerotignaceae</taxon>
        <taxon>Anaerotignum</taxon>
    </lineage>
</organism>